<protein>
    <submittedName>
        <fullName evidence="1">Uncharacterized protein</fullName>
    </submittedName>
</protein>
<evidence type="ECO:0000313" key="1">
    <source>
        <dbReference type="EMBL" id="SVE19258.1"/>
    </source>
</evidence>
<reference evidence="1" key="1">
    <citation type="submission" date="2018-05" db="EMBL/GenBank/DDBJ databases">
        <authorList>
            <person name="Lanie J.A."/>
            <person name="Ng W.-L."/>
            <person name="Kazmierczak K.M."/>
            <person name="Andrzejewski T.M."/>
            <person name="Davidsen T.M."/>
            <person name="Wayne K.J."/>
            <person name="Tettelin H."/>
            <person name="Glass J.I."/>
            <person name="Rusch D."/>
            <person name="Podicherti R."/>
            <person name="Tsui H.-C.T."/>
            <person name="Winkler M.E."/>
        </authorList>
    </citation>
    <scope>NUCLEOTIDE SEQUENCE</scope>
</reference>
<dbReference type="EMBL" id="UINC01200394">
    <property type="protein sequence ID" value="SVE19258.1"/>
    <property type="molecule type" value="Genomic_DNA"/>
</dbReference>
<gene>
    <name evidence="1" type="ORF">METZ01_LOCUS472112</name>
</gene>
<sequence>METPRDLRSGLWDAREWINRDEKNLCAKGSLLKGFLEKSEHFLATCWNGY</sequence>
<organism evidence="1">
    <name type="scientific">marine metagenome</name>
    <dbReference type="NCBI Taxonomy" id="408172"/>
    <lineage>
        <taxon>unclassified sequences</taxon>
        <taxon>metagenomes</taxon>
        <taxon>ecological metagenomes</taxon>
    </lineage>
</organism>
<accession>A0A383BIJ8</accession>
<dbReference type="AlphaFoldDB" id="A0A383BIJ8"/>
<feature type="non-terminal residue" evidence="1">
    <location>
        <position position="50"/>
    </location>
</feature>
<feature type="non-terminal residue" evidence="1">
    <location>
        <position position="1"/>
    </location>
</feature>
<proteinExistence type="predicted"/>
<name>A0A383BIJ8_9ZZZZ</name>